<gene>
    <name evidence="1" type="ORF">NGM99_16375</name>
</gene>
<dbReference type="Proteomes" id="UP001205906">
    <property type="component" value="Unassembled WGS sequence"/>
</dbReference>
<accession>A0ABT1CAY1</accession>
<evidence type="ECO:0000313" key="1">
    <source>
        <dbReference type="EMBL" id="MCO6051361.1"/>
    </source>
</evidence>
<dbReference type="RefSeq" id="WP_252820872.1">
    <property type="nucleotide sequence ID" value="NZ_JAMXQS010000008.1"/>
</dbReference>
<proteinExistence type="predicted"/>
<dbReference type="InterPro" id="IPR006311">
    <property type="entry name" value="TAT_signal"/>
</dbReference>
<dbReference type="PROSITE" id="PS51318">
    <property type="entry name" value="TAT"/>
    <property type="match status" value="1"/>
</dbReference>
<keyword evidence="2" id="KW-1185">Reference proteome</keyword>
<sequence length="112" mass="13366">MHRRSFLAGLLGLAGVVAVAKVIGPEEAEAAVINPDGILDELSTSEPPVEDVQYRERDRIRRQEMRRKRRYDRTGRSDFRGYRGRRRRGYRTVCRTIRRNGRRRRVCRRIRW</sequence>
<comment type="caution">
    <text evidence="1">The sequence shown here is derived from an EMBL/GenBank/DDBJ whole genome shotgun (WGS) entry which is preliminary data.</text>
</comment>
<protein>
    <submittedName>
        <fullName evidence="1">Protamine-2 (Modular protein)</fullName>
    </submittedName>
</protein>
<reference evidence="1 2" key="1">
    <citation type="submission" date="2022-06" db="EMBL/GenBank/DDBJ databases">
        <title>Mesorhizobium sp. strain RP14 Genome sequencing and assembly.</title>
        <authorList>
            <person name="Kim I."/>
        </authorList>
    </citation>
    <scope>NUCLEOTIDE SEQUENCE [LARGE SCALE GENOMIC DNA]</scope>
    <source>
        <strain evidence="2">RP14(2022)</strain>
    </source>
</reference>
<name>A0ABT1CAY1_9HYPH</name>
<organism evidence="1 2">
    <name type="scientific">Mesorhizobium liriopis</name>
    <dbReference type="NCBI Taxonomy" id="2953882"/>
    <lineage>
        <taxon>Bacteria</taxon>
        <taxon>Pseudomonadati</taxon>
        <taxon>Pseudomonadota</taxon>
        <taxon>Alphaproteobacteria</taxon>
        <taxon>Hyphomicrobiales</taxon>
        <taxon>Phyllobacteriaceae</taxon>
        <taxon>Mesorhizobium</taxon>
    </lineage>
</organism>
<evidence type="ECO:0000313" key="2">
    <source>
        <dbReference type="Proteomes" id="UP001205906"/>
    </source>
</evidence>
<dbReference type="EMBL" id="JAMXQS010000008">
    <property type="protein sequence ID" value="MCO6051361.1"/>
    <property type="molecule type" value="Genomic_DNA"/>
</dbReference>